<dbReference type="EMBL" id="CAJNRF010006889">
    <property type="protein sequence ID" value="CAF2086711.1"/>
    <property type="molecule type" value="Genomic_DNA"/>
</dbReference>
<reference evidence="6" key="1">
    <citation type="submission" date="2021-02" db="EMBL/GenBank/DDBJ databases">
        <authorList>
            <person name="Nowell W R."/>
        </authorList>
    </citation>
    <scope>NUCLEOTIDE SEQUENCE</scope>
</reference>
<feature type="domain" description="Protein kinase" evidence="5">
    <location>
        <begin position="127"/>
        <end position="389"/>
    </location>
</feature>
<dbReference type="Gene3D" id="1.10.510.10">
    <property type="entry name" value="Transferase(Phosphotransferase) domain 1"/>
    <property type="match status" value="1"/>
</dbReference>
<dbReference type="SUPFAM" id="SSF56112">
    <property type="entry name" value="Protein kinase-like (PK-like)"/>
    <property type="match status" value="1"/>
</dbReference>
<dbReference type="PANTHER" id="PTHR24418">
    <property type="entry name" value="TYROSINE-PROTEIN KINASE"/>
    <property type="match status" value="1"/>
</dbReference>
<dbReference type="GO" id="GO:0005524">
    <property type="term" value="F:ATP binding"/>
    <property type="evidence" value="ECO:0007669"/>
    <property type="project" value="UniProtKB-UniRule"/>
</dbReference>
<evidence type="ECO:0000256" key="1">
    <source>
        <dbReference type="ARBA" id="ARBA00022741"/>
    </source>
</evidence>
<evidence type="ECO:0000259" key="5">
    <source>
        <dbReference type="PROSITE" id="PS50011"/>
    </source>
</evidence>
<evidence type="ECO:0000256" key="4">
    <source>
        <dbReference type="SAM" id="MobiDB-lite"/>
    </source>
</evidence>
<gene>
    <name evidence="6" type="ORF">WKI299_LOCUS17341</name>
</gene>
<dbReference type="PROSITE" id="PS50011">
    <property type="entry name" value="PROTEIN_KINASE_DOM"/>
    <property type="match status" value="1"/>
</dbReference>
<proteinExistence type="predicted"/>
<dbReference type="CDD" id="cd00192">
    <property type="entry name" value="PTKc"/>
    <property type="match status" value="1"/>
</dbReference>
<evidence type="ECO:0000256" key="3">
    <source>
        <dbReference type="PROSITE-ProRule" id="PRU10141"/>
    </source>
</evidence>
<dbReference type="PROSITE" id="PS00107">
    <property type="entry name" value="PROTEIN_KINASE_ATP"/>
    <property type="match status" value="1"/>
</dbReference>
<organism evidence="6 7">
    <name type="scientific">Rotaria magnacalcarata</name>
    <dbReference type="NCBI Taxonomy" id="392030"/>
    <lineage>
        <taxon>Eukaryota</taxon>
        <taxon>Metazoa</taxon>
        <taxon>Spiralia</taxon>
        <taxon>Gnathifera</taxon>
        <taxon>Rotifera</taxon>
        <taxon>Eurotatoria</taxon>
        <taxon>Bdelloidea</taxon>
        <taxon>Philodinida</taxon>
        <taxon>Philodinidae</taxon>
        <taxon>Rotaria</taxon>
    </lineage>
</organism>
<evidence type="ECO:0000256" key="2">
    <source>
        <dbReference type="ARBA" id="ARBA00022840"/>
    </source>
</evidence>
<feature type="compositionally biased region" description="Low complexity" evidence="4">
    <location>
        <begin position="722"/>
        <end position="733"/>
    </location>
</feature>
<dbReference type="InterPro" id="IPR050198">
    <property type="entry name" value="Non-receptor_tyrosine_kinases"/>
</dbReference>
<name>A0A816T071_9BILA</name>
<evidence type="ECO:0000313" key="7">
    <source>
        <dbReference type="Proteomes" id="UP000663856"/>
    </source>
</evidence>
<dbReference type="PRINTS" id="PR00109">
    <property type="entry name" value="TYRKINASE"/>
</dbReference>
<dbReference type="InterPro" id="IPR011009">
    <property type="entry name" value="Kinase-like_dom_sf"/>
</dbReference>
<sequence length="816" mass="92831">MKCKEVMSQILFDTMPSWLKYHDEKDTRAVRKVYSIGDLSYMNDHEQFSSNMSKSQFEKLKSHIGSSSNLTSNNSTTLTSTFGKLLARKLTQRTVRNITKSTNDLNSNYEWYNSSMIDKYMIRKENMQYVERIGEGRFGIVFKGLYRTKQNELLAVAIKKFNSEFNYDNILKEIYIFQDIKHPHIVQLIGIVLDSDNSIMFINEYAHGKSLYECLISTNAKSEYSLELLLEYLKQIASAMSYLEKKSLVHQNLSCRNFLLFKQSLVKLSDLGCCHSDIPTRGRFKLPVAWMSPEAISYCCFTTASDVFSFGVSMWECYTYGQLPWKGLTNEEIEDAINAPNHQRLSRPAYATSELYQIMLHCWKYEPCERPTFSQLEKTLREVQLRPCLETRITTIIKINIFQIEFKQVRWKENNNHKSINLPDGFLSIESCRCGPLTILDRCLRVSPICSSSTTDDFLQCVSVDGQIGYVYNIDVEPLHIISFSKQNITAAAAATTHSASSTMNYIFHRKTGIKRNATKSKPKQISKDMISSPKSDFVHAYHIEATVKENYDTPCIADVKQEDVAIEQALSNQQTSSLFDEVMQAFTEIYSESESSTILAQDSVLLRSSSPIRNFQSSPVNMNQYPSDDVTDSNNLSPSLACYLAELKIGASNEKSGRLNGDLSEPVKPTYKMLTNRRINNSSCSSSTHDERSSSSSYNQEKSDSHSHYSSLSTDNDDNRSILSSNSRASSIKKTNLEQSITGKPLPPPPDLSSLGSKLTTATVKHILELPASFTPNKYRTKSMNNDYNLTKPYFQSDYTFSPRRSTSKFAFFVF</sequence>
<evidence type="ECO:0000313" key="6">
    <source>
        <dbReference type="EMBL" id="CAF2086711.1"/>
    </source>
</evidence>
<dbReference type="InterPro" id="IPR001245">
    <property type="entry name" value="Ser-Thr/Tyr_kinase_cat_dom"/>
</dbReference>
<protein>
    <recommendedName>
        <fullName evidence="5">Protein kinase domain-containing protein</fullName>
    </recommendedName>
</protein>
<dbReference type="AlphaFoldDB" id="A0A816T071"/>
<dbReference type="InterPro" id="IPR017441">
    <property type="entry name" value="Protein_kinase_ATP_BS"/>
</dbReference>
<dbReference type="Proteomes" id="UP000663856">
    <property type="component" value="Unassembled WGS sequence"/>
</dbReference>
<feature type="region of interest" description="Disordered" evidence="4">
    <location>
        <begin position="614"/>
        <end position="634"/>
    </location>
</feature>
<dbReference type="Pfam" id="PF07714">
    <property type="entry name" value="PK_Tyr_Ser-Thr"/>
    <property type="match status" value="1"/>
</dbReference>
<feature type="binding site" evidence="3">
    <location>
        <position position="160"/>
    </location>
    <ligand>
        <name>ATP</name>
        <dbReference type="ChEBI" id="CHEBI:30616"/>
    </ligand>
</feature>
<comment type="caution">
    <text evidence="6">The sequence shown here is derived from an EMBL/GenBank/DDBJ whole genome shotgun (WGS) entry which is preliminary data.</text>
</comment>
<dbReference type="GO" id="GO:0004672">
    <property type="term" value="F:protein kinase activity"/>
    <property type="evidence" value="ECO:0007669"/>
    <property type="project" value="InterPro"/>
</dbReference>
<feature type="compositionally biased region" description="Polar residues" evidence="4">
    <location>
        <begin position="734"/>
        <end position="743"/>
    </location>
</feature>
<feature type="region of interest" description="Disordered" evidence="4">
    <location>
        <begin position="674"/>
        <end position="757"/>
    </location>
</feature>
<keyword evidence="2 3" id="KW-0067">ATP-binding</keyword>
<dbReference type="InterPro" id="IPR000719">
    <property type="entry name" value="Prot_kinase_dom"/>
</dbReference>
<keyword evidence="1 3" id="KW-0547">Nucleotide-binding</keyword>
<accession>A0A816T071</accession>